<dbReference type="AlphaFoldDB" id="A0A382B2W3"/>
<keyword evidence="2" id="KW-0808">Transferase</keyword>
<dbReference type="GO" id="GO:0008961">
    <property type="term" value="F:phosphatidylglycerol-prolipoprotein diacylglyceryl transferase activity"/>
    <property type="evidence" value="ECO:0007669"/>
    <property type="project" value="InterPro"/>
</dbReference>
<feature type="transmembrane region" description="Helical" evidence="6">
    <location>
        <begin position="252"/>
        <end position="272"/>
    </location>
</feature>
<reference evidence="7" key="1">
    <citation type="submission" date="2018-05" db="EMBL/GenBank/DDBJ databases">
        <authorList>
            <person name="Lanie J.A."/>
            <person name="Ng W.-L."/>
            <person name="Kazmierczak K.M."/>
            <person name="Andrzejewski T.M."/>
            <person name="Davidsen T.M."/>
            <person name="Wayne K.J."/>
            <person name="Tettelin H."/>
            <person name="Glass J.I."/>
            <person name="Rusch D."/>
            <person name="Podicherti R."/>
            <person name="Tsui H.-C.T."/>
            <person name="Winkler M.E."/>
        </authorList>
    </citation>
    <scope>NUCLEOTIDE SEQUENCE</scope>
</reference>
<evidence type="ECO:0000256" key="6">
    <source>
        <dbReference type="SAM" id="Phobius"/>
    </source>
</evidence>
<evidence type="ECO:0000256" key="3">
    <source>
        <dbReference type="ARBA" id="ARBA00022692"/>
    </source>
</evidence>
<evidence type="ECO:0000256" key="1">
    <source>
        <dbReference type="ARBA" id="ARBA00022475"/>
    </source>
</evidence>
<dbReference type="HAMAP" id="MF_01147">
    <property type="entry name" value="Lgt"/>
    <property type="match status" value="1"/>
</dbReference>
<protein>
    <recommendedName>
        <fullName evidence="8">Prolipoprotein diacylglyceryl transferase</fullName>
    </recommendedName>
</protein>
<evidence type="ECO:0000256" key="5">
    <source>
        <dbReference type="ARBA" id="ARBA00023136"/>
    </source>
</evidence>
<keyword evidence="1" id="KW-1003">Cell membrane</keyword>
<dbReference type="InterPro" id="IPR001640">
    <property type="entry name" value="Lgt"/>
</dbReference>
<dbReference type="EMBL" id="UINC01027977">
    <property type="protein sequence ID" value="SVB08146.1"/>
    <property type="molecule type" value="Genomic_DNA"/>
</dbReference>
<proteinExistence type="inferred from homology"/>
<dbReference type="GO" id="GO:0005886">
    <property type="term" value="C:plasma membrane"/>
    <property type="evidence" value="ECO:0007669"/>
    <property type="project" value="InterPro"/>
</dbReference>
<feature type="transmembrane region" description="Helical" evidence="6">
    <location>
        <begin position="20"/>
        <end position="40"/>
    </location>
</feature>
<evidence type="ECO:0000256" key="2">
    <source>
        <dbReference type="ARBA" id="ARBA00022679"/>
    </source>
</evidence>
<feature type="transmembrane region" description="Helical" evidence="6">
    <location>
        <begin position="214"/>
        <end position="232"/>
    </location>
</feature>
<gene>
    <name evidence="7" type="ORF">METZ01_LOCUS161000</name>
</gene>
<evidence type="ECO:0008006" key="8">
    <source>
        <dbReference type="Google" id="ProtNLM"/>
    </source>
</evidence>
<feature type="transmembrane region" description="Helical" evidence="6">
    <location>
        <begin position="94"/>
        <end position="114"/>
    </location>
</feature>
<dbReference type="PANTHER" id="PTHR30589">
    <property type="entry name" value="PROLIPOPROTEIN DIACYLGLYCERYL TRANSFERASE"/>
    <property type="match status" value="1"/>
</dbReference>
<sequence>MENIIHININPLITGFSNWVISWHGFFSFVAVLFAVILAGRWAEDYNLDQDTVYHVAIWGIIGGVIGARIVHVIDYWWFYQNQPLEMFMLWKGGIAVWGGVIGGFTGGILCAHINKYPKYVLTDLAAPALMFGMVIGRIGDIINGEHCAKAYEGVFAMSWDHTASDVTNCKMKGSGLGVPVQPAIIYEMIWNMLSIYIIWYFRFKLYPSGMTWVLFLLLYSIGRLIISYLRYDKIWIPLDFFGMDISVTEAQIIAIICIMISLPILIINVNYKNFISFQYFQNDNKTRAEKRRQSKTKK</sequence>
<keyword evidence="3 6" id="KW-0812">Transmembrane</keyword>
<keyword evidence="5 6" id="KW-0472">Membrane</keyword>
<feature type="transmembrane region" description="Helical" evidence="6">
    <location>
        <begin position="184"/>
        <end position="202"/>
    </location>
</feature>
<evidence type="ECO:0000256" key="4">
    <source>
        <dbReference type="ARBA" id="ARBA00022989"/>
    </source>
</evidence>
<dbReference type="PANTHER" id="PTHR30589:SF0">
    <property type="entry name" value="PHOSPHATIDYLGLYCEROL--PROLIPOPROTEIN DIACYLGLYCERYL TRANSFERASE"/>
    <property type="match status" value="1"/>
</dbReference>
<accession>A0A382B2W3</accession>
<dbReference type="Pfam" id="PF01790">
    <property type="entry name" value="LGT"/>
    <property type="match status" value="1"/>
</dbReference>
<organism evidence="7">
    <name type="scientific">marine metagenome</name>
    <dbReference type="NCBI Taxonomy" id="408172"/>
    <lineage>
        <taxon>unclassified sequences</taxon>
        <taxon>metagenomes</taxon>
        <taxon>ecological metagenomes</taxon>
    </lineage>
</organism>
<dbReference type="GO" id="GO:0042158">
    <property type="term" value="P:lipoprotein biosynthetic process"/>
    <property type="evidence" value="ECO:0007669"/>
    <property type="project" value="InterPro"/>
</dbReference>
<keyword evidence="4 6" id="KW-1133">Transmembrane helix</keyword>
<dbReference type="NCBIfam" id="TIGR00544">
    <property type="entry name" value="lgt"/>
    <property type="match status" value="1"/>
</dbReference>
<evidence type="ECO:0000313" key="7">
    <source>
        <dbReference type="EMBL" id="SVB08146.1"/>
    </source>
</evidence>
<feature type="transmembrane region" description="Helical" evidence="6">
    <location>
        <begin position="52"/>
        <end position="74"/>
    </location>
</feature>
<name>A0A382B2W3_9ZZZZ</name>